<dbReference type="InterPro" id="IPR044742">
    <property type="entry name" value="DEAD/DEAH_RhlB"/>
</dbReference>
<dbReference type="PROSITE" id="PS51192">
    <property type="entry name" value="HELICASE_ATP_BIND_1"/>
    <property type="match status" value="1"/>
</dbReference>
<dbReference type="RefSeq" id="WP_012713341.1">
    <property type="nucleotide sequence ID" value="NC_012589.1"/>
</dbReference>
<dbReference type="InterPro" id="IPR027417">
    <property type="entry name" value="P-loop_NTPase"/>
</dbReference>
<feature type="domain" description="DEAD-box RNA helicase Q" evidence="9">
    <location>
        <begin position="15"/>
        <end position="43"/>
    </location>
</feature>
<feature type="domain" description="Helicase C-terminal" evidence="8">
    <location>
        <begin position="229"/>
        <end position="360"/>
    </location>
</feature>
<dbReference type="GO" id="GO:0005829">
    <property type="term" value="C:cytosol"/>
    <property type="evidence" value="ECO:0007669"/>
    <property type="project" value="TreeGrafter"/>
</dbReference>
<dbReference type="SMART" id="SM00490">
    <property type="entry name" value="HELICc"/>
    <property type="match status" value="1"/>
</dbReference>
<sequence>MVRISIALLDHQEQLPNMFENLSEDLRKALNEAGYIKPTRVQEVVIPELMNGKSVIVQAKTGSGKTAAYVIPILERNSTALILSPTRELATQILDEIKKLGKYKQIDVSLIIGGMSYDDQRQSKIVVGTPGRLLDLWSKGKIDFSGYDFVIVDEADRMLDMGFIDDIRMILNHCNAKIAGFFSATIPDEIMTLAKEFSKDLREIVLDEYKPVEEVKQKFVKVRNDWNDKVSKLLEEINGEKILVFARTRDRARKLYYLLKGKGVNVGLLSGDMPQSVRLKNFYGFKKGKYNVLVATDLASRGIDIIDVNKVINFDIPRDVETYIHRVGRTGRMGRVGQAITFYTFREADMIKRINNLLAI</sequence>
<dbReference type="InterPro" id="IPR011545">
    <property type="entry name" value="DEAD/DEAH_box_helicase_dom"/>
</dbReference>
<dbReference type="PANTHER" id="PTHR47959">
    <property type="entry name" value="ATP-DEPENDENT RNA HELICASE RHLE-RELATED"/>
    <property type="match status" value="1"/>
</dbReference>
<evidence type="ECO:0000256" key="5">
    <source>
        <dbReference type="PROSITE-ProRule" id="PRU00552"/>
    </source>
</evidence>
<dbReference type="InterPro" id="IPR050079">
    <property type="entry name" value="DEAD_box_RNA_helicase"/>
</dbReference>
<dbReference type="EMBL" id="CP001399">
    <property type="protein sequence ID" value="ACP34966.1"/>
    <property type="molecule type" value="Genomic_DNA"/>
</dbReference>
<evidence type="ECO:0000256" key="3">
    <source>
        <dbReference type="ARBA" id="ARBA00022806"/>
    </source>
</evidence>
<dbReference type="OrthoDB" id="4631at2157"/>
<dbReference type="GO" id="GO:0016787">
    <property type="term" value="F:hydrolase activity"/>
    <property type="evidence" value="ECO:0007669"/>
    <property type="project" value="UniProtKB-KW"/>
</dbReference>
<evidence type="ECO:0000259" key="7">
    <source>
        <dbReference type="PROSITE" id="PS51192"/>
    </source>
</evidence>
<evidence type="ECO:0000256" key="6">
    <source>
        <dbReference type="RuleBase" id="RU000492"/>
    </source>
</evidence>
<evidence type="ECO:0000313" key="11">
    <source>
        <dbReference type="Proteomes" id="UP000001747"/>
    </source>
</evidence>
<proteinExistence type="inferred from homology"/>
<dbReference type="PROSITE" id="PS51194">
    <property type="entry name" value="HELICASE_CTER"/>
    <property type="match status" value="1"/>
</dbReference>
<dbReference type="Pfam" id="PF00270">
    <property type="entry name" value="DEAD"/>
    <property type="match status" value="1"/>
</dbReference>
<organism evidence="10 11">
    <name type="scientific">Saccharolobus islandicus (strain L.S.2.15 / Lassen #1)</name>
    <name type="common">Sulfolobus islandicus</name>
    <dbReference type="NCBI Taxonomy" id="429572"/>
    <lineage>
        <taxon>Archaea</taxon>
        <taxon>Thermoproteota</taxon>
        <taxon>Thermoprotei</taxon>
        <taxon>Sulfolobales</taxon>
        <taxon>Sulfolobaceae</taxon>
        <taxon>Saccharolobus</taxon>
    </lineage>
</organism>
<evidence type="ECO:0000259" key="9">
    <source>
        <dbReference type="PROSITE" id="PS51195"/>
    </source>
</evidence>
<dbReference type="InterPro" id="IPR014001">
    <property type="entry name" value="Helicase_ATP-bd"/>
</dbReference>
<dbReference type="InterPro" id="IPR001650">
    <property type="entry name" value="Helicase_C-like"/>
</dbReference>
<keyword evidence="1 6" id="KW-0547">Nucleotide-binding</keyword>
<evidence type="ECO:0000256" key="2">
    <source>
        <dbReference type="ARBA" id="ARBA00022801"/>
    </source>
</evidence>
<keyword evidence="3 6" id="KW-0347">Helicase</keyword>
<dbReference type="GeneID" id="7797422"/>
<dbReference type="KEGG" id="sis:LS215_0918"/>
<protein>
    <submittedName>
        <fullName evidence="10">DEAD/DEAH box helicase domain protein</fullName>
    </submittedName>
</protein>
<evidence type="ECO:0000313" key="10">
    <source>
        <dbReference type="EMBL" id="ACP34966.1"/>
    </source>
</evidence>
<evidence type="ECO:0000259" key="8">
    <source>
        <dbReference type="PROSITE" id="PS51194"/>
    </source>
</evidence>
<dbReference type="GO" id="GO:0005524">
    <property type="term" value="F:ATP binding"/>
    <property type="evidence" value="ECO:0007669"/>
    <property type="project" value="UniProtKB-KW"/>
</dbReference>
<keyword evidence="4 6" id="KW-0067">ATP-binding</keyword>
<reference evidence="10 11" key="1">
    <citation type="journal article" date="2009" name="Proc. Natl. Acad. Sci. U.S.A.">
        <title>Biogeography of the Sulfolobus islandicus pan-genome.</title>
        <authorList>
            <person name="Reno M.L."/>
            <person name="Held N.L."/>
            <person name="Fields C.J."/>
            <person name="Burke P.V."/>
            <person name="Whitaker R.J."/>
        </authorList>
    </citation>
    <scope>NUCLEOTIDE SEQUENCE [LARGE SCALE GENOMIC DNA]</scope>
    <source>
        <strain evidence="11">L.S.2.15 / Lassen #1</strain>
    </source>
</reference>
<dbReference type="AlphaFoldDB" id="C3MNK3"/>
<dbReference type="GO" id="GO:0003724">
    <property type="term" value="F:RNA helicase activity"/>
    <property type="evidence" value="ECO:0007669"/>
    <property type="project" value="InterPro"/>
</dbReference>
<dbReference type="PANTHER" id="PTHR47959:SF1">
    <property type="entry name" value="ATP-DEPENDENT RNA HELICASE DBPA"/>
    <property type="match status" value="1"/>
</dbReference>
<dbReference type="HOGENOM" id="CLU_003041_1_3_2"/>
<dbReference type="PROSITE" id="PS00039">
    <property type="entry name" value="DEAD_ATP_HELICASE"/>
    <property type="match status" value="1"/>
</dbReference>
<dbReference type="CDD" id="cd00268">
    <property type="entry name" value="DEADc"/>
    <property type="match status" value="1"/>
</dbReference>
<feature type="domain" description="Helicase ATP-binding" evidence="7">
    <location>
        <begin position="46"/>
        <end position="204"/>
    </location>
</feature>
<evidence type="ECO:0000256" key="1">
    <source>
        <dbReference type="ARBA" id="ARBA00022741"/>
    </source>
</evidence>
<dbReference type="GO" id="GO:0140097">
    <property type="term" value="F:catalytic activity, acting on DNA"/>
    <property type="evidence" value="ECO:0007669"/>
    <property type="project" value="UniProtKB-ARBA"/>
</dbReference>
<keyword evidence="2 6" id="KW-0378">Hydrolase</keyword>
<accession>C3MNK3</accession>
<dbReference type="Proteomes" id="UP000001747">
    <property type="component" value="Chromosome"/>
</dbReference>
<dbReference type="InterPro" id="IPR014014">
    <property type="entry name" value="RNA_helicase_DEAD_Q_motif"/>
</dbReference>
<name>C3MNK3_SACI2</name>
<dbReference type="SMART" id="SM00487">
    <property type="entry name" value="DEXDc"/>
    <property type="match status" value="1"/>
</dbReference>
<dbReference type="InterPro" id="IPR000629">
    <property type="entry name" value="RNA-helicase_DEAD-box_CS"/>
</dbReference>
<dbReference type="Gene3D" id="3.40.50.300">
    <property type="entry name" value="P-loop containing nucleotide triphosphate hydrolases"/>
    <property type="match status" value="2"/>
</dbReference>
<gene>
    <name evidence="10" type="ordered locus">LS215_0918</name>
</gene>
<dbReference type="PROSITE" id="PS51195">
    <property type="entry name" value="Q_MOTIF"/>
    <property type="match status" value="1"/>
</dbReference>
<comment type="similarity">
    <text evidence="6">Belongs to the DEAD box helicase family.</text>
</comment>
<feature type="short sequence motif" description="Q motif" evidence="5">
    <location>
        <begin position="15"/>
        <end position="43"/>
    </location>
</feature>
<dbReference type="CDD" id="cd18787">
    <property type="entry name" value="SF2_C_DEAD"/>
    <property type="match status" value="1"/>
</dbReference>
<dbReference type="SUPFAM" id="SSF52540">
    <property type="entry name" value="P-loop containing nucleoside triphosphate hydrolases"/>
    <property type="match status" value="1"/>
</dbReference>
<evidence type="ECO:0000256" key="4">
    <source>
        <dbReference type="ARBA" id="ARBA00022840"/>
    </source>
</evidence>
<dbReference type="Pfam" id="PF00271">
    <property type="entry name" value="Helicase_C"/>
    <property type="match status" value="1"/>
</dbReference>
<dbReference type="GO" id="GO:0003676">
    <property type="term" value="F:nucleic acid binding"/>
    <property type="evidence" value="ECO:0007669"/>
    <property type="project" value="InterPro"/>
</dbReference>